<comment type="caution">
    <text evidence="6">The sequence shown here is derived from an EMBL/GenBank/DDBJ whole genome shotgun (WGS) entry which is preliminary data.</text>
</comment>
<dbReference type="AlphaFoldDB" id="A0A9P4U0B3"/>
<dbReference type="GO" id="GO:0016787">
    <property type="term" value="F:hydrolase activity"/>
    <property type="evidence" value="ECO:0007669"/>
    <property type="project" value="UniProtKB-KW"/>
</dbReference>
<keyword evidence="7" id="KW-1185">Reference proteome</keyword>
<evidence type="ECO:0000259" key="5">
    <source>
        <dbReference type="PROSITE" id="PS51194"/>
    </source>
</evidence>
<evidence type="ECO:0000256" key="2">
    <source>
        <dbReference type="ARBA" id="ARBA00022801"/>
    </source>
</evidence>
<dbReference type="PANTHER" id="PTHR45626">
    <property type="entry name" value="TRANSCRIPTION TERMINATION FACTOR 2-RELATED"/>
    <property type="match status" value="1"/>
</dbReference>
<dbReference type="SMART" id="SM00487">
    <property type="entry name" value="DEXDc"/>
    <property type="match status" value="1"/>
</dbReference>
<feature type="region of interest" description="Disordered" evidence="4">
    <location>
        <begin position="875"/>
        <end position="902"/>
    </location>
</feature>
<dbReference type="InterPro" id="IPR001650">
    <property type="entry name" value="Helicase_C-like"/>
</dbReference>
<evidence type="ECO:0000256" key="4">
    <source>
        <dbReference type="SAM" id="MobiDB-lite"/>
    </source>
</evidence>
<feature type="domain" description="Helicase C-terminal" evidence="5">
    <location>
        <begin position="938"/>
        <end position="1090"/>
    </location>
</feature>
<dbReference type="Gene3D" id="3.40.50.300">
    <property type="entry name" value="P-loop containing nucleotide triphosphate hydrolases"/>
    <property type="match status" value="2"/>
</dbReference>
<keyword evidence="1" id="KW-0547">Nucleotide-binding</keyword>
<dbReference type="Proteomes" id="UP000800235">
    <property type="component" value="Unassembled WGS sequence"/>
</dbReference>
<gene>
    <name evidence="6" type="ORF">EJ08DRAFT_629179</name>
</gene>
<dbReference type="SUPFAM" id="SSF52540">
    <property type="entry name" value="P-loop containing nucleoside triphosphate hydrolases"/>
    <property type="match status" value="2"/>
</dbReference>
<feature type="compositionally biased region" description="Polar residues" evidence="4">
    <location>
        <begin position="1193"/>
        <end position="1212"/>
    </location>
</feature>
<keyword evidence="3" id="KW-0067">ATP-binding</keyword>
<evidence type="ECO:0000256" key="1">
    <source>
        <dbReference type="ARBA" id="ARBA00022741"/>
    </source>
</evidence>
<dbReference type="CDD" id="cd18793">
    <property type="entry name" value="SF2_C_SNF"/>
    <property type="match status" value="1"/>
</dbReference>
<dbReference type="OrthoDB" id="2801544at2759"/>
<dbReference type="Pfam" id="PF00271">
    <property type="entry name" value="Helicase_C"/>
    <property type="match status" value="1"/>
</dbReference>
<accession>A0A9P4U0B3</accession>
<dbReference type="EMBL" id="MU007021">
    <property type="protein sequence ID" value="KAF2433384.1"/>
    <property type="molecule type" value="Genomic_DNA"/>
</dbReference>
<sequence>MDNYDSYESISARSASSSLNSPSILTPATSSNEAGTLLDQSSIARDHIFPLSDYLPIGCICGAQALDIERTSEWAEIHQIDLVADFDSDQSLIGNVGKLLAAQWIRVTAGAPSGHIILRIYVLPDDLGHVTIDRGSKTLRSAFSKLVPQLDVSRKTWKGHPKHRPFDRWATPVPHSLFWLYNTLPSPTPSETRIASRYSRLPVSQLLDDEPYIPGLKTRLFRYQARSVAAMIEREVAPRKILDPRFEPRMSPDGSEYFYSPKDMVFRKKPTCYEGSRGGILSETMGVGKTLMCLTLVMATRYHLPRTPPQHLRGPALRQKVGSLSQMAGASLGRHSVSAKAHFSWFHPDDDLIRPLKVIESEWPSYEIPIESRRSNRTTRSIPPPPRRLRLCSATIIVVPRNLIHQWEAEIKKHVYDGADGLKVLTLKDNTQQLPRASDLLEYHIILFSKSRFEKEHDDGLDSQGRTANFLGTECRCPYIGATRVRDCTCMKPEDIYHSPLKDLHFLRIIIDEGHEFSTKTSRAVVVATKLVTAERRWVVSGTPAKERLFGVDVELAAHAMTENYFPNATKNEDHSPSDMRGAALEQQSLFVSEEERSGAARPIGILLSNYLQVRPWVSSDGEDSLAWEDHFFRHEHVTNKTYSAFSLCMKATLEAIVIKTRPDDVEKDVVLPKLDHKVVYLDPCFYDTVTTNLFTTVLTGNAVASERQDADYLFHKNSVKPLHDLVVNLRRSSFFWTGFTEKEVLDVISHGLTYLIKKDTKCSKDDRILYNQCLGFAETLFNSIGWKALSATHEMGLFVDAWPNDAASSWALNGEIVPPMIGATHLRAAQRFVNERLSANDPTDGLVGRGLLELKAAVTTSEITKASAAVPDTKLGVPSSGLRGASGSSPKKTRPAVQDKASMNTALRKASIDVELDQNSSLALPSIIGTTSSKMSYMLGRIMALHTDEKTLIFYDSDNTAWYIAQCLELMHIKHLIYAKSLRPEQRSTYIVAFDTDVSIRVLLMDIDTGALGLNVNKASRVFFINPPCKPHQEAQAIKRAHRIGQDKPVFVETLILRGTLEEAMFKRSKSMTREEHTHADKELLNDKGIAQVIQAARILPIGGQDGLGWRQMAPLDTSLQIFGRKGRADMKITGIDADDEKAVNGTASKRKRKETSAGENKPKRSRKNATTAAMRDTDASSSVAGPINMEESASSLDTNMYNTEEWTSVG</sequence>
<dbReference type="InterPro" id="IPR050628">
    <property type="entry name" value="SNF2_RAD54_helicase_TF"/>
</dbReference>
<dbReference type="GO" id="GO:0008094">
    <property type="term" value="F:ATP-dependent activity, acting on DNA"/>
    <property type="evidence" value="ECO:0007669"/>
    <property type="project" value="TreeGrafter"/>
</dbReference>
<dbReference type="PANTHER" id="PTHR45626:SF51">
    <property type="entry name" value="SNF2-RELATED DOMAIN-CONTAINING PROTEIN"/>
    <property type="match status" value="1"/>
</dbReference>
<evidence type="ECO:0000313" key="6">
    <source>
        <dbReference type="EMBL" id="KAF2433384.1"/>
    </source>
</evidence>
<dbReference type="GO" id="GO:0006281">
    <property type="term" value="P:DNA repair"/>
    <property type="evidence" value="ECO:0007669"/>
    <property type="project" value="TreeGrafter"/>
</dbReference>
<keyword evidence="2" id="KW-0378">Hydrolase</keyword>
<protein>
    <recommendedName>
        <fullName evidence="5">Helicase C-terminal domain-containing protein</fullName>
    </recommendedName>
</protein>
<dbReference type="InterPro" id="IPR027417">
    <property type="entry name" value="P-loop_NTPase"/>
</dbReference>
<dbReference type="PROSITE" id="PS51194">
    <property type="entry name" value="HELICASE_CTER"/>
    <property type="match status" value="1"/>
</dbReference>
<proteinExistence type="predicted"/>
<dbReference type="InterPro" id="IPR000330">
    <property type="entry name" value="SNF2_N"/>
</dbReference>
<dbReference type="GO" id="GO:0005634">
    <property type="term" value="C:nucleus"/>
    <property type="evidence" value="ECO:0007669"/>
    <property type="project" value="TreeGrafter"/>
</dbReference>
<name>A0A9P4U0B3_9PEZI</name>
<dbReference type="Pfam" id="PF00176">
    <property type="entry name" value="SNF2-rel_dom"/>
    <property type="match status" value="1"/>
</dbReference>
<evidence type="ECO:0000313" key="7">
    <source>
        <dbReference type="Proteomes" id="UP000800235"/>
    </source>
</evidence>
<feature type="region of interest" description="Disordered" evidence="4">
    <location>
        <begin position="1143"/>
        <end position="1212"/>
    </location>
</feature>
<reference evidence="6" key="1">
    <citation type="journal article" date="2020" name="Stud. Mycol.">
        <title>101 Dothideomycetes genomes: a test case for predicting lifestyles and emergence of pathogens.</title>
        <authorList>
            <person name="Haridas S."/>
            <person name="Albert R."/>
            <person name="Binder M."/>
            <person name="Bloem J."/>
            <person name="Labutti K."/>
            <person name="Salamov A."/>
            <person name="Andreopoulos B."/>
            <person name="Baker S."/>
            <person name="Barry K."/>
            <person name="Bills G."/>
            <person name="Bluhm B."/>
            <person name="Cannon C."/>
            <person name="Castanera R."/>
            <person name="Culley D."/>
            <person name="Daum C."/>
            <person name="Ezra D."/>
            <person name="Gonzalez J."/>
            <person name="Henrissat B."/>
            <person name="Kuo A."/>
            <person name="Liang C."/>
            <person name="Lipzen A."/>
            <person name="Lutzoni F."/>
            <person name="Magnuson J."/>
            <person name="Mondo S."/>
            <person name="Nolan M."/>
            <person name="Ohm R."/>
            <person name="Pangilinan J."/>
            <person name="Park H.-J."/>
            <person name="Ramirez L."/>
            <person name="Alfaro M."/>
            <person name="Sun H."/>
            <person name="Tritt A."/>
            <person name="Yoshinaga Y."/>
            <person name="Zwiers L.-H."/>
            <person name="Turgeon B."/>
            <person name="Goodwin S."/>
            <person name="Spatafora J."/>
            <person name="Crous P."/>
            <person name="Grigoriev I."/>
        </authorList>
    </citation>
    <scope>NUCLEOTIDE SEQUENCE</scope>
    <source>
        <strain evidence="6">CBS 130266</strain>
    </source>
</reference>
<evidence type="ECO:0000256" key="3">
    <source>
        <dbReference type="ARBA" id="ARBA00022840"/>
    </source>
</evidence>
<dbReference type="InterPro" id="IPR014001">
    <property type="entry name" value="Helicase_ATP-bd"/>
</dbReference>
<dbReference type="InterPro" id="IPR049730">
    <property type="entry name" value="SNF2/RAD54-like_C"/>
</dbReference>
<dbReference type="GO" id="GO:0005524">
    <property type="term" value="F:ATP binding"/>
    <property type="evidence" value="ECO:0007669"/>
    <property type="project" value="UniProtKB-KW"/>
</dbReference>
<organism evidence="6 7">
    <name type="scientific">Tothia fuscella</name>
    <dbReference type="NCBI Taxonomy" id="1048955"/>
    <lineage>
        <taxon>Eukaryota</taxon>
        <taxon>Fungi</taxon>
        <taxon>Dikarya</taxon>
        <taxon>Ascomycota</taxon>
        <taxon>Pezizomycotina</taxon>
        <taxon>Dothideomycetes</taxon>
        <taxon>Pleosporomycetidae</taxon>
        <taxon>Venturiales</taxon>
        <taxon>Cylindrosympodiaceae</taxon>
        <taxon>Tothia</taxon>
    </lineage>
</organism>